<feature type="domain" description="RRM" evidence="4">
    <location>
        <begin position="9"/>
        <end position="88"/>
    </location>
</feature>
<dbReference type="Gene3D" id="3.30.70.330">
    <property type="match status" value="2"/>
</dbReference>
<sequence length="215" mass="24542">MLNVAIDKYHVYIGCIHNSIGDEQLLTLVKCFSDHVRCCKVMRKLSTETHLGYGFVQYEDPAYADEAIAKMQNLVVKGIPLYIRAAYPFTSTTINDRDEEEAKDIKNATVYVSELTATATDNDLRAYAEPFGDVEHVTVIPNRRFGFVTFSRREYALGFICHMDGWQVEDTIIACSWAYQSRTATLPGQFESSENEKQDAIFGQRYSYDLMPKKK</sequence>
<dbReference type="PROSITE" id="PS50102">
    <property type="entry name" value="RRM"/>
    <property type="match status" value="2"/>
</dbReference>
<dbReference type="KEGG" id="bbig:BBBOND_0210390"/>
<protein>
    <submittedName>
        <fullName evidence="5">Polyadenylate-binding protein</fullName>
    </submittedName>
</protein>
<accession>A0A061D5B7</accession>
<evidence type="ECO:0000313" key="6">
    <source>
        <dbReference type="Proteomes" id="UP000033188"/>
    </source>
</evidence>
<dbReference type="VEuPathDB" id="PiroplasmaDB:BBBOND_0210390"/>
<keyword evidence="2 3" id="KW-0694">RNA-binding</keyword>
<dbReference type="InterPro" id="IPR000504">
    <property type="entry name" value="RRM_dom"/>
</dbReference>
<evidence type="ECO:0000313" key="5">
    <source>
        <dbReference type="EMBL" id="CDR95886.1"/>
    </source>
</evidence>
<evidence type="ECO:0000256" key="3">
    <source>
        <dbReference type="PROSITE-ProRule" id="PRU00176"/>
    </source>
</evidence>
<dbReference type="AlphaFoldDB" id="A0A061D5B7"/>
<dbReference type="STRING" id="5866.A0A061D5B7"/>
<dbReference type="OMA" id="YIGCLHH"/>
<dbReference type="OrthoDB" id="439808at2759"/>
<dbReference type="Proteomes" id="UP000033188">
    <property type="component" value="Chromosome 2"/>
</dbReference>
<dbReference type="GO" id="GO:0003723">
    <property type="term" value="F:RNA binding"/>
    <property type="evidence" value="ECO:0007669"/>
    <property type="project" value="UniProtKB-UniRule"/>
</dbReference>
<dbReference type="PANTHER" id="PTHR24012">
    <property type="entry name" value="RNA BINDING PROTEIN"/>
    <property type="match status" value="1"/>
</dbReference>
<evidence type="ECO:0000256" key="2">
    <source>
        <dbReference type="ARBA" id="ARBA00022884"/>
    </source>
</evidence>
<dbReference type="SMART" id="SM00360">
    <property type="entry name" value="RRM"/>
    <property type="match status" value="2"/>
</dbReference>
<dbReference type="InterPro" id="IPR035979">
    <property type="entry name" value="RBD_domain_sf"/>
</dbReference>
<dbReference type="RefSeq" id="XP_012768072.1">
    <property type="nucleotide sequence ID" value="XM_012912618.1"/>
</dbReference>
<feature type="domain" description="RRM" evidence="4">
    <location>
        <begin position="108"/>
        <end position="180"/>
    </location>
</feature>
<proteinExistence type="predicted"/>
<evidence type="ECO:0000256" key="1">
    <source>
        <dbReference type="ARBA" id="ARBA00022737"/>
    </source>
</evidence>
<dbReference type="SUPFAM" id="SSF54928">
    <property type="entry name" value="RNA-binding domain, RBD"/>
    <property type="match status" value="1"/>
</dbReference>
<keyword evidence="6" id="KW-1185">Reference proteome</keyword>
<dbReference type="Pfam" id="PF00076">
    <property type="entry name" value="RRM_1"/>
    <property type="match status" value="2"/>
</dbReference>
<keyword evidence="1" id="KW-0677">Repeat</keyword>
<dbReference type="GeneID" id="24564427"/>
<dbReference type="EMBL" id="LK391708">
    <property type="protein sequence ID" value="CDR95886.1"/>
    <property type="molecule type" value="Genomic_DNA"/>
</dbReference>
<organism evidence="5 6">
    <name type="scientific">Babesia bigemina</name>
    <dbReference type="NCBI Taxonomy" id="5866"/>
    <lineage>
        <taxon>Eukaryota</taxon>
        <taxon>Sar</taxon>
        <taxon>Alveolata</taxon>
        <taxon>Apicomplexa</taxon>
        <taxon>Aconoidasida</taxon>
        <taxon>Piroplasmida</taxon>
        <taxon>Babesiidae</taxon>
        <taxon>Babesia</taxon>
    </lineage>
</organism>
<name>A0A061D5B7_BABBI</name>
<evidence type="ECO:0000259" key="4">
    <source>
        <dbReference type="PROSITE" id="PS50102"/>
    </source>
</evidence>
<reference evidence="6" key="1">
    <citation type="submission" date="2014-06" db="EMBL/GenBank/DDBJ databases">
        <authorList>
            <person name="Aslett M."/>
            <person name="De Silva N."/>
        </authorList>
    </citation>
    <scope>NUCLEOTIDE SEQUENCE [LARGE SCALE GENOMIC DNA]</scope>
    <source>
        <strain evidence="6">Bond</strain>
    </source>
</reference>
<dbReference type="InterPro" id="IPR012677">
    <property type="entry name" value="Nucleotide-bd_a/b_plait_sf"/>
</dbReference>
<gene>
    <name evidence="5" type="ORF">BBBOND_0210390</name>
</gene>